<name>A0A382UDL6_9ZZZZ</name>
<reference evidence="3" key="1">
    <citation type="submission" date="2018-05" db="EMBL/GenBank/DDBJ databases">
        <authorList>
            <person name="Lanie J.A."/>
            <person name="Ng W.-L."/>
            <person name="Kazmierczak K.M."/>
            <person name="Andrzejewski T.M."/>
            <person name="Davidsen T.M."/>
            <person name="Wayne K.J."/>
            <person name="Tettelin H."/>
            <person name="Glass J.I."/>
            <person name="Rusch D."/>
            <person name="Podicherti R."/>
            <person name="Tsui H.-C.T."/>
            <person name="Winkler M.E."/>
        </authorList>
    </citation>
    <scope>NUCLEOTIDE SEQUENCE</scope>
</reference>
<accession>A0A382UDL6</accession>
<gene>
    <name evidence="3" type="ORF">METZ01_LOCUS385214</name>
</gene>
<dbReference type="PANTHER" id="PTHR36842">
    <property type="entry name" value="PROTEIN TOLB HOMOLOG"/>
    <property type="match status" value="1"/>
</dbReference>
<protein>
    <recommendedName>
        <fullName evidence="4">Dipeptidylpeptidase IV N-terminal domain-containing protein</fullName>
    </recommendedName>
</protein>
<dbReference type="InterPro" id="IPR011042">
    <property type="entry name" value="6-blade_b-propeller_TolB-like"/>
</dbReference>
<evidence type="ECO:0000256" key="1">
    <source>
        <dbReference type="ARBA" id="ARBA00009820"/>
    </source>
</evidence>
<evidence type="ECO:0000313" key="3">
    <source>
        <dbReference type="EMBL" id="SVD32360.1"/>
    </source>
</evidence>
<dbReference type="AlphaFoldDB" id="A0A382UDL6"/>
<sequence length="69" mass="7859">MRSDGTEVRQLTNNTAEDWSPNWSPDGRSLVFASNRHGNFDIFVMRADGSEVSQVTDSPQVDWYPNWSP</sequence>
<comment type="similarity">
    <text evidence="1">Belongs to the TolB family.</text>
</comment>
<dbReference type="SUPFAM" id="SSF82171">
    <property type="entry name" value="DPP6 N-terminal domain-like"/>
    <property type="match status" value="1"/>
</dbReference>
<dbReference type="InterPro" id="IPR011659">
    <property type="entry name" value="WD40"/>
</dbReference>
<feature type="region of interest" description="Disordered" evidence="2">
    <location>
        <begin position="1"/>
        <end position="24"/>
    </location>
</feature>
<feature type="non-terminal residue" evidence="3">
    <location>
        <position position="1"/>
    </location>
</feature>
<proteinExistence type="inferred from homology"/>
<evidence type="ECO:0008006" key="4">
    <source>
        <dbReference type="Google" id="ProtNLM"/>
    </source>
</evidence>
<organism evidence="3">
    <name type="scientific">marine metagenome</name>
    <dbReference type="NCBI Taxonomy" id="408172"/>
    <lineage>
        <taxon>unclassified sequences</taxon>
        <taxon>metagenomes</taxon>
        <taxon>ecological metagenomes</taxon>
    </lineage>
</organism>
<evidence type="ECO:0000256" key="2">
    <source>
        <dbReference type="SAM" id="MobiDB-lite"/>
    </source>
</evidence>
<dbReference type="Pfam" id="PF07676">
    <property type="entry name" value="PD40"/>
    <property type="match status" value="1"/>
</dbReference>
<feature type="compositionally biased region" description="Polar residues" evidence="2">
    <location>
        <begin position="9"/>
        <end position="23"/>
    </location>
</feature>
<dbReference type="PANTHER" id="PTHR36842:SF1">
    <property type="entry name" value="PROTEIN TOLB"/>
    <property type="match status" value="1"/>
</dbReference>
<feature type="non-terminal residue" evidence="3">
    <location>
        <position position="69"/>
    </location>
</feature>
<dbReference type="Gene3D" id="2.120.10.30">
    <property type="entry name" value="TolB, C-terminal domain"/>
    <property type="match status" value="1"/>
</dbReference>
<dbReference type="EMBL" id="UINC01143433">
    <property type="protein sequence ID" value="SVD32360.1"/>
    <property type="molecule type" value="Genomic_DNA"/>
</dbReference>